<feature type="non-terminal residue" evidence="2">
    <location>
        <position position="36"/>
    </location>
</feature>
<dbReference type="Proteomes" id="UP000440732">
    <property type="component" value="Unassembled WGS sequence"/>
</dbReference>
<accession>A0A6A3SBI3</accession>
<reference evidence="2 3" key="1">
    <citation type="submission" date="2018-08" db="EMBL/GenBank/DDBJ databases">
        <title>Genomic investigation of the strawberry pathogen Phytophthora fragariae indicates pathogenicity is determined by transcriptional variation in three key races.</title>
        <authorList>
            <person name="Adams T.M."/>
            <person name="Armitage A.D."/>
            <person name="Sobczyk M.K."/>
            <person name="Bates H.J."/>
            <person name="Dunwell J.M."/>
            <person name="Nellist C.F."/>
            <person name="Harrison R.J."/>
        </authorList>
    </citation>
    <scope>NUCLEOTIDE SEQUENCE [LARGE SCALE GENOMIC DNA]</scope>
    <source>
        <strain evidence="2 3">NOV-5</strain>
    </source>
</reference>
<dbReference type="EMBL" id="QXGA01001679">
    <property type="protein sequence ID" value="KAE9113121.1"/>
    <property type="molecule type" value="Genomic_DNA"/>
</dbReference>
<dbReference type="EMBL" id="QXGA01009070">
    <property type="protein sequence ID" value="KAE9057103.1"/>
    <property type="molecule type" value="Genomic_DNA"/>
</dbReference>
<protein>
    <submittedName>
        <fullName evidence="2">Uncharacterized protein</fullName>
    </submittedName>
</protein>
<gene>
    <name evidence="2" type="ORF">PF006_g19826</name>
    <name evidence="1" type="ORF">PF006_g32516</name>
</gene>
<evidence type="ECO:0000313" key="2">
    <source>
        <dbReference type="EMBL" id="KAE9113121.1"/>
    </source>
</evidence>
<proteinExistence type="predicted"/>
<organism evidence="2 3">
    <name type="scientific">Phytophthora fragariae</name>
    <dbReference type="NCBI Taxonomy" id="53985"/>
    <lineage>
        <taxon>Eukaryota</taxon>
        <taxon>Sar</taxon>
        <taxon>Stramenopiles</taxon>
        <taxon>Oomycota</taxon>
        <taxon>Peronosporomycetes</taxon>
        <taxon>Peronosporales</taxon>
        <taxon>Peronosporaceae</taxon>
        <taxon>Phytophthora</taxon>
    </lineage>
</organism>
<evidence type="ECO:0000313" key="1">
    <source>
        <dbReference type="EMBL" id="KAE9057103.1"/>
    </source>
</evidence>
<sequence length="36" mass="4032">MARRDRRRDADGLRLGPTCEQKGLAVCMGDRDTVVL</sequence>
<comment type="caution">
    <text evidence="2">The sequence shown here is derived from an EMBL/GenBank/DDBJ whole genome shotgun (WGS) entry which is preliminary data.</text>
</comment>
<evidence type="ECO:0000313" key="3">
    <source>
        <dbReference type="Proteomes" id="UP000440732"/>
    </source>
</evidence>
<dbReference type="AlphaFoldDB" id="A0A6A3SBI3"/>
<name>A0A6A3SBI3_9STRA</name>